<keyword evidence="2" id="KW-0238">DNA-binding</keyword>
<evidence type="ECO:0000259" key="6">
    <source>
        <dbReference type="PROSITE" id="PS51294"/>
    </source>
</evidence>
<keyword evidence="3" id="KW-0804">Transcription</keyword>
<feature type="domain" description="HTH myb-type" evidence="6">
    <location>
        <begin position="88"/>
        <end position="148"/>
    </location>
</feature>
<dbReference type="InterPro" id="IPR006447">
    <property type="entry name" value="Myb_dom_plants"/>
</dbReference>
<feature type="region of interest" description="Disordered" evidence="5">
    <location>
        <begin position="159"/>
        <end position="180"/>
    </location>
</feature>
<proteinExistence type="predicted"/>
<evidence type="ECO:0000313" key="7">
    <source>
        <dbReference type="EMBL" id="KAK8940092.1"/>
    </source>
</evidence>
<dbReference type="InterPro" id="IPR001005">
    <property type="entry name" value="SANT/Myb"/>
</dbReference>
<dbReference type="PANTHER" id="PTHR31314">
    <property type="entry name" value="MYB FAMILY TRANSCRIPTION FACTOR PHL7-LIKE"/>
    <property type="match status" value="1"/>
</dbReference>
<dbReference type="InterPro" id="IPR046955">
    <property type="entry name" value="PHR1-like"/>
</dbReference>
<keyword evidence="8" id="KW-1185">Reference proteome</keyword>
<feature type="region of interest" description="Disordered" evidence="5">
    <location>
        <begin position="25"/>
        <end position="81"/>
    </location>
</feature>
<dbReference type="SUPFAM" id="SSF46689">
    <property type="entry name" value="Homeodomain-like"/>
    <property type="match status" value="1"/>
</dbReference>
<organism evidence="7 8">
    <name type="scientific">Platanthera guangdongensis</name>
    <dbReference type="NCBI Taxonomy" id="2320717"/>
    <lineage>
        <taxon>Eukaryota</taxon>
        <taxon>Viridiplantae</taxon>
        <taxon>Streptophyta</taxon>
        <taxon>Embryophyta</taxon>
        <taxon>Tracheophyta</taxon>
        <taxon>Spermatophyta</taxon>
        <taxon>Magnoliopsida</taxon>
        <taxon>Liliopsida</taxon>
        <taxon>Asparagales</taxon>
        <taxon>Orchidaceae</taxon>
        <taxon>Orchidoideae</taxon>
        <taxon>Orchideae</taxon>
        <taxon>Orchidinae</taxon>
        <taxon>Platanthera</taxon>
    </lineage>
</organism>
<dbReference type="Pfam" id="PF00249">
    <property type="entry name" value="Myb_DNA-binding"/>
    <property type="match status" value="1"/>
</dbReference>
<reference evidence="7 8" key="1">
    <citation type="journal article" date="2022" name="Nat. Plants">
        <title>Genomes of leafy and leafless Platanthera orchids illuminate the evolution of mycoheterotrophy.</title>
        <authorList>
            <person name="Li M.H."/>
            <person name="Liu K.W."/>
            <person name="Li Z."/>
            <person name="Lu H.C."/>
            <person name="Ye Q.L."/>
            <person name="Zhang D."/>
            <person name="Wang J.Y."/>
            <person name="Li Y.F."/>
            <person name="Zhong Z.M."/>
            <person name="Liu X."/>
            <person name="Yu X."/>
            <person name="Liu D.K."/>
            <person name="Tu X.D."/>
            <person name="Liu B."/>
            <person name="Hao Y."/>
            <person name="Liao X.Y."/>
            <person name="Jiang Y.T."/>
            <person name="Sun W.H."/>
            <person name="Chen J."/>
            <person name="Chen Y.Q."/>
            <person name="Ai Y."/>
            <person name="Zhai J.W."/>
            <person name="Wu S.S."/>
            <person name="Zhou Z."/>
            <person name="Hsiao Y.Y."/>
            <person name="Wu W.L."/>
            <person name="Chen Y.Y."/>
            <person name="Lin Y.F."/>
            <person name="Hsu J.L."/>
            <person name="Li C.Y."/>
            <person name="Wang Z.W."/>
            <person name="Zhao X."/>
            <person name="Zhong W.Y."/>
            <person name="Ma X.K."/>
            <person name="Ma L."/>
            <person name="Huang J."/>
            <person name="Chen G.Z."/>
            <person name="Huang M.Z."/>
            <person name="Huang L."/>
            <person name="Peng D.H."/>
            <person name="Luo Y.B."/>
            <person name="Zou S.Q."/>
            <person name="Chen S.P."/>
            <person name="Lan S."/>
            <person name="Tsai W.C."/>
            <person name="Van de Peer Y."/>
            <person name="Liu Z.J."/>
        </authorList>
    </citation>
    <scope>NUCLEOTIDE SEQUENCE [LARGE SCALE GENOMIC DNA]</scope>
    <source>
        <strain evidence="7">Lor288</strain>
    </source>
</reference>
<keyword evidence="1" id="KW-0805">Transcription regulation</keyword>
<dbReference type="PANTHER" id="PTHR31314:SF164">
    <property type="entry name" value="HTH MYB-TYPE DOMAIN-CONTAINING PROTEIN"/>
    <property type="match status" value="1"/>
</dbReference>
<evidence type="ECO:0000256" key="3">
    <source>
        <dbReference type="ARBA" id="ARBA00023163"/>
    </source>
</evidence>
<evidence type="ECO:0000256" key="4">
    <source>
        <dbReference type="ARBA" id="ARBA00023242"/>
    </source>
</evidence>
<evidence type="ECO:0000256" key="5">
    <source>
        <dbReference type="SAM" id="MobiDB-lite"/>
    </source>
</evidence>
<gene>
    <name evidence="7" type="ORF">KSP40_PGU007903</name>
</gene>
<dbReference type="PROSITE" id="PS51294">
    <property type="entry name" value="HTH_MYB"/>
    <property type="match status" value="1"/>
</dbReference>
<dbReference type="InterPro" id="IPR009057">
    <property type="entry name" value="Homeodomain-like_sf"/>
</dbReference>
<comment type="caution">
    <text evidence="7">The sequence shown here is derived from an EMBL/GenBank/DDBJ whole genome shotgun (WGS) entry which is preliminary data.</text>
</comment>
<dbReference type="EMBL" id="JBBWWR010000020">
    <property type="protein sequence ID" value="KAK8940092.1"/>
    <property type="molecule type" value="Genomic_DNA"/>
</dbReference>
<evidence type="ECO:0000256" key="1">
    <source>
        <dbReference type="ARBA" id="ARBA00023015"/>
    </source>
</evidence>
<dbReference type="Gene3D" id="1.10.10.60">
    <property type="entry name" value="Homeodomain-like"/>
    <property type="match status" value="1"/>
</dbReference>
<feature type="compositionally biased region" description="Low complexity" evidence="5">
    <location>
        <begin position="164"/>
        <end position="178"/>
    </location>
</feature>
<name>A0ABR2LI27_9ASPA</name>
<protein>
    <submittedName>
        <fullName evidence="7">Myb family transcription factor</fullName>
    </submittedName>
</protein>
<evidence type="ECO:0000256" key="2">
    <source>
        <dbReference type="ARBA" id="ARBA00023125"/>
    </source>
</evidence>
<dbReference type="Proteomes" id="UP001412067">
    <property type="component" value="Unassembled WGS sequence"/>
</dbReference>
<evidence type="ECO:0000313" key="8">
    <source>
        <dbReference type="Proteomes" id="UP001412067"/>
    </source>
</evidence>
<dbReference type="InterPro" id="IPR017930">
    <property type="entry name" value="Myb_dom"/>
</dbReference>
<accession>A0ABR2LI27</accession>
<sequence length="274" mass="30404">MNERGLKIGSLSSLTRKRFQKELNLNEEVAAEPHGKAGSSCTSNNMDVDDDEEDVHNHNKNEGSSSKSMEDVDGSGEGQSSAVRQYVRSKMPRLRWTPELHLSFVHAVERLGGHGRATPKLVLQMMNVKGLTIAHVKSHLQMYRCKKLDDSGQERTVFSSGLHSYESQEQQSSRTSSTDCKRMRLTRENDAIPDLQLSMAPSSAEHKELHRKNIATEVSELSLSLSPPKSRGIDNSFKMQVKLMSSEIDFIKTGSSNISSLPLTSADLTMSINS</sequence>
<dbReference type="NCBIfam" id="TIGR01557">
    <property type="entry name" value="myb_SHAQKYF"/>
    <property type="match status" value="1"/>
</dbReference>
<keyword evidence="4" id="KW-0539">Nucleus</keyword>